<evidence type="ECO:0000256" key="3">
    <source>
        <dbReference type="ARBA" id="ARBA00022603"/>
    </source>
</evidence>
<dbReference type="Pfam" id="PF10237">
    <property type="entry name" value="N6-adenineMlase"/>
    <property type="match status" value="1"/>
</dbReference>
<evidence type="ECO:0000313" key="6">
    <source>
        <dbReference type="Proteomes" id="UP001165083"/>
    </source>
</evidence>
<dbReference type="EMBL" id="BSXW01000432">
    <property type="protein sequence ID" value="GMF22151.1"/>
    <property type="molecule type" value="Genomic_DNA"/>
</dbReference>
<keyword evidence="2" id="KW-0963">Cytoplasm</keyword>
<evidence type="ECO:0000256" key="1">
    <source>
        <dbReference type="ARBA" id="ARBA00004496"/>
    </source>
</evidence>
<dbReference type="InterPro" id="IPR002052">
    <property type="entry name" value="DNA_methylase_N6_adenine_CS"/>
</dbReference>
<dbReference type="PANTHER" id="PTHR13200">
    <property type="entry name" value="EEF1A LYSINE METHYLTRANSFERASE 1"/>
    <property type="match status" value="1"/>
</dbReference>
<dbReference type="InterPro" id="IPR019369">
    <property type="entry name" value="Efm5/EEF1AKMT1"/>
</dbReference>
<dbReference type="GO" id="GO:0005737">
    <property type="term" value="C:cytoplasm"/>
    <property type="evidence" value="ECO:0007669"/>
    <property type="project" value="UniProtKB-SubCell"/>
</dbReference>
<proteinExistence type="predicted"/>
<comment type="subcellular location">
    <subcellularLocation>
        <location evidence="1">Cytoplasm</location>
    </subcellularLocation>
</comment>
<name>A0A9W6TYM3_9STRA</name>
<dbReference type="PANTHER" id="PTHR13200:SF1">
    <property type="entry name" value="NUCLEIC ACID BINDING PROTEIN"/>
    <property type="match status" value="1"/>
</dbReference>
<dbReference type="GO" id="GO:0032259">
    <property type="term" value="P:methylation"/>
    <property type="evidence" value="ECO:0007669"/>
    <property type="project" value="UniProtKB-KW"/>
</dbReference>
<evidence type="ECO:0000256" key="4">
    <source>
        <dbReference type="ARBA" id="ARBA00022679"/>
    </source>
</evidence>
<organism evidence="5 6">
    <name type="scientific">Phytophthora lilii</name>
    <dbReference type="NCBI Taxonomy" id="2077276"/>
    <lineage>
        <taxon>Eukaryota</taxon>
        <taxon>Sar</taxon>
        <taxon>Stramenopiles</taxon>
        <taxon>Oomycota</taxon>
        <taxon>Peronosporomycetes</taxon>
        <taxon>Peronosporales</taxon>
        <taxon>Peronosporaceae</taxon>
        <taxon>Phytophthora</taxon>
    </lineage>
</organism>
<keyword evidence="3" id="KW-0489">Methyltransferase</keyword>
<gene>
    <name evidence="5" type="ORF">Plil01_000879100</name>
</gene>
<dbReference type="GO" id="GO:0016279">
    <property type="term" value="F:protein-lysine N-methyltransferase activity"/>
    <property type="evidence" value="ECO:0007669"/>
    <property type="project" value="InterPro"/>
</dbReference>
<dbReference type="GO" id="GO:0003676">
    <property type="term" value="F:nucleic acid binding"/>
    <property type="evidence" value="ECO:0007669"/>
    <property type="project" value="InterPro"/>
</dbReference>
<dbReference type="PROSITE" id="PS00092">
    <property type="entry name" value="N6_MTASE"/>
    <property type="match status" value="1"/>
</dbReference>
<dbReference type="SUPFAM" id="SSF53335">
    <property type="entry name" value="S-adenosyl-L-methionine-dependent methyltransferases"/>
    <property type="match status" value="1"/>
</dbReference>
<protein>
    <submittedName>
        <fullName evidence="5">Unnamed protein product</fullName>
    </submittedName>
</protein>
<sequence>MLQTSTNAFSSTYGILKEIMKHRKVADSFVSSQFDPKFSSEGDQFVLFDFHNPKELPSNLVGTFDFVVVDPPFITREVWELYAQAVKLLLRSKDSKILLTTIGRAYYSCRARTFKPSIPHLVYQYALYTNYESPALDVVNPEVDFD</sequence>
<dbReference type="OrthoDB" id="206354at2759"/>
<reference evidence="5" key="1">
    <citation type="submission" date="2023-04" db="EMBL/GenBank/DDBJ databases">
        <title>Phytophthora lilii NBRC 32176.</title>
        <authorList>
            <person name="Ichikawa N."/>
            <person name="Sato H."/>
            <person name="Tonouchi N."/>
        </authorList>
    </citation>
    <scope>NUCLEOTIDE SEQUENCE</scope>
    <source>
        <strain evidence="5">NBRC 32176</strain>
    </source>
</reference>
<dbReference type="Proteomes" id="UP001165083">
    <property type="component" value="Unassembled WGS sequence"/>
</dbReference>
<comment type="caution">
    <text evidence="5">The sequence shown here is derived from an EMBL/GenBank/DDBJ whole genome shotgun (WGS) entry which is preliminary data.</text>
</comment>
<dbReference type="InterPro" id="IPR029063">
    <property type="entry name" value="SAM-dependent_MTases_sf"/>
</dbReference>
<keyword evidence="4" id="KW-0808">Transferase</keyword>
<accession>A0A9W6TYM3</accession>
<dbReference type="InterPro" id="IPR041370">
    <property type="entry name" value="Mlase_EEF1AKMT1/ZCCHC4"/>
</dbReference>
<evidence type="ECO:0000256" key="2">
    <source>
        <dbReference type="ARBA" id="ARBA00022490"/>
    </source>
</evidence>
<dbReference type="AlphaFoldDB" id="A0A9W6TYM3"/>
<evidence type="ECO:0000313" key="5">
    <source>
        <dbReference type="EMBL" id="GMF22151.1"/>
    </source>
</evidence>
<keyword evidence="6" id="KW-1185">Reference proteome</keyword>